<proteinExistence type="predicted"/>
<evidence type="ECO:0000256" key="1">
    <source>
        <dbReference type="SAM" id="MobiDB-lite"/>
    </source>
</evidence>
<gene>
    <name evidence="2" type="primary">BnaAnng17410D</name>
    <name evidence="2" type="ORF">GSBRNA2T00030495001</name>
</gene>
<dbReference type="Proteomes" id="UP000028999">
    <property type="component" value="Unassembled WGS sequence"/>
</dbReference>
<organism evidence="2 3">
    <name type="scientific">Brassica napus</name>
    <name type="common">Rape</name>
    <dbReference type="NCBI Taxonomy" id="3708"/>
    <lineage>
        <taxon>Eukaryota</taxon>
        <taxon>Viridiplantae</taxon>
        <taxon>Streptophyta</taxon>
        <taxon>Embryophyta</taxon>
        <taxon>Tracheophyta</taxon>
        <taxon>Spermatophyta</taxon>
        <taxon>Magnoliopsida</taxon>
        <taxon>eudicotyledons</taxon>
        <taxon>Gunneridae</taxon>
        <taxon>Pentapetalae</taxon>
        <taxon>rosids</taxon>
        <taxon>malvids</taxon>
        <taxon>Brassicales</taxon>
        <taxon>Brassicaceae</taxon>
        <taxon>Brassiceae</taxon>
        <taxon>Brassica</taxon>
    </lineage>
</organism>
<name>A0A078JA57_BRANA</name>
<evidence type="ECO:0000313" key="2">
    <source>
        <dbReference type="EMBL" id="CDY61057.1"/>
    </source>
</evidence>
<dbReference type="Gramene" id="CDY61057">
    <property type="protein sequence ID" value="CDY61057"/>
    <property type="gene ID" value="GSBRNA2T00030495001"/>
</dbReference>
<dbReference type="PaxDb" id="3708-A0A078JA57"/>
<dbReference type="EMBL" id="LK033950">
    <property type="protein sequence ID" value="CDY61057.1"/>
    <property type="molecule type" value="Genomic_DNA"/>
</dbReference>
<evidence type="ECO:0000313" key="3">
    <source>
        <dbReference type="Proteomes" id="UP000028999"/>
    </source>
</evidence>
<protein>
    <submittedName>
        <fullName evidence="2">BnaAnng17410D protein</fullName>
    </submittedName>
</protein>
<sequence length="67" mass="7754">MVSDWLKQSGKRSLDGSDRPCLKWMDKMEPWVVHVQKLLYLLTSSFSASNRSRPAPLLSIPKCHKLR</sequence>
<feature type="region of interest" description="Disordered" evidence="1">
    <location>
        <begin position="48"/>
        <end position="67"/>
    </location>
</feature>
<accession>A0A078JA57</accession>
<dbReference type="AlphaFoldDB" id="A0A078JA57"/>
<reference evidence="2 3" key="1">
    <citation type="journal article" date="2014" name="Science">
        <title>Plant genetics. Early allopolyploid evolution in the post-Neolithic Brassica napus oilseed genome.</title>
        <authorList>
            <person name="Chalhoub B."/>
            <person name="Denoeud F."/>
            <person name="Liu S."/>
            <person name="Parkin I.A."/>
            <person name="Tang H."/>
            <person name="Wang X."/>
            <person name="Chiquet J."/>
            <person name="Belcram H."/>
            <person name="Tong C."/>
            <person name="Samans B."/>
            <person name="Correa M."/>
            <person name="Da Silva C."/>
            <person name="Just J."/>
            <person name="Falentin C."/>
            <person name="Koh C.S."/>
            <person name="Le Clainche I."/>
            <person name="Bernard M."/>
            <person name="Bento P."/>
            <person name="Noel B."/>
            <person name="Labadie K."/>
            <person name="Alberti A."/>
            <person name="Charles M."/>
            <person name="Arnaud D."/>
            <person name="Guo H."/>
            <person name="Daviaud C."/>
            <person name="Alamery S."/>
            <person name="Jabbari K."/>
            <person name="Zhao M."/>
            <person name="Edger P.P."/>
            <person name="Chelaifa H."/>
            <person name="Tack D."/>
            <person name="Lassalle G."/>
            <person name="Mestiri I."/>
            <person name="Schnel N."/>
            <person name="Le Paslier M.C."/>
            <person name="Fan G."/>
            <person name="Renault V."/>
            <person name="Bayer P.E."/>
            <person name="Golicz A.A."/>
            <person name="Manoli S."/>
            <person name="Lee T.H."/>
            <person name="Thi V.H."/>
            <person name="Chalabi S."/>
            <person name="Hu Q."/>
            <person name="Fan C."/>
            <person name="Tollenaere R."/>
            <person name="Lu Y."/>
            <person name="Battail C."/>
            <person name="Shen J."/>
            <person name="Sidebottom C.H."/>
            <person name="Wang X."/>
            <person name="Canaguier A."/>
            <person name="Chauveau A."/>
            <person name="Berard A."/>
            <person name="Deniot G."/>
            <person name="Guan M."/>
            <person name="Liu Z."/>
            <person name="Sun F."/>
            <person name="Lim Y.P."/>
            <person name="Lyons E."/>
            <person name="Town C.D."/>
            <person name="Bancroft I."/>
            <person name="Wang X."/>
            <person name="Meng J."/>
            <person name="Ma J."/>
            <person name="Pires J.C."/>
            <person name="King G.J."/>
            <person name="Brunel D."/>
            <person name="Delourme R."/>
            <person name="Renard M."/>
            <person name="Aury J.M."/>
            <person name="Adams K.L."/>
            <person name="Batley J."/>
            <person name="Snowdon R.J."/>
            <person name="Tost J."/>
            <person name="Edwards D."/>
            <person name="Zhou Y."/>
            <person name="Hua W."/>
            <person name="Sharpe A.G."/>
            <person name="Paterson A.H."/>
            <person name="Guan C."/>
            <person name="Wincker P."/>
        </authorList>
    </citation>
    <scope>NUCLEOTIDE SEQUENCE [LARGE SCALE GENOMIC DNA]</scope>
    <source>
        <strain evidence="3">cv. Darmor-bzh</strain>
    </source>
</reference>
<keyword evidence="3" id="KW-1185">Reference proteome</keyword>